<dbReference type="InterPro" id="IPR036890">
    <property type="entry name" value="HATPase_C_sf"/>
</dbReference>
<dbReference type="InterPro" id="IPR036097">
    <property type="entry name" value="HisK_dim/P_sf"/>
</dbReference>
<dbReference type="PANTHER" id="PTHR45339:SF5">
    <property type="entry name" value="HISTIDINE KINASE"/>
    <property type="match status" value="1"/>
</dbReference>
<keyword evidence="3 6" id="KW-0597">Phosphoprotein</keyword>
<keyword evidence="13" id="KW-1185">Reference proteome</keyword>
<dbReference type="InterPro" id="IPR011006">
    <property type="entry name" value="CheY-like_superfamily"/>
</dbReference>
<dbReference type="CDD" id="cd17546">
    <property type="entry name" value="REC_hyHK_CKI1_RcsC-like"/>
    <property type="match status" value="1"/>
</dbReference>
<dbReference type="PROSITE" id="PS50894">
    <property type="entry name" value="HPT"/>
    <property type="match status" value="1"/>
</dbReference>
<dbReference type="InterPro" id="IPR003594">
    <property type="entry name" value="HATPase_dom"/>
</dbReference>
<feature type="transmembrane region" description="Helical" evidence="8">
    <location>
        <begin position="171"/>
        <end position="188"/>
    </location>
</feature>
<dbReference type="InterPro" id="IPR005467">
    <property type="entry name" value="His_kinase_dom"/>
</dbReference>
<evidence type="ECO:0000313" key="12">
    <source>
        <dbReference type="EMBL" id="GGG29572.1"/>
    </source>
</evidence>
<dbReference type="AlphaFoldDB" id="A0A8J2ZAD1"/>
<evidence type="ECO:0000313" key="13">
    <source>
        <dbReference type="Proteomes" id="UP000597507"/>
    </source>
</evidence>
<dbReference type="SMART" id="SM00387">
    <property type="entry name" value="HATPase_c"/>
    <property type="match status" value="1"/>
</dbReference>
<feature type="domain" description="Histidine kinase" evidence="9">
    <location>
        <begin position="211"/>
        <end position="433"/>
    </location>
</feature>
<dbReference type="Gene3D" id="1.10.287.130">
    <property type="match status" value="1"/>
</dbReference>
<feature type="domain" description="HPt" evidence="11">
    <location>
        <begin position="792"/>
        <end position="885"/>
    </location>
</feature>
<feature type="domain" description="Response regulatory" evidence="10">
    <location>
        <begin position="607"/>
        <end position="724"/>
    </location>
</feature>
<evidence type="ECO:0000259" key="10">
    <source>
        <dbReference type="PROSITE" id="PS50110"/>
    </source>
</evidence>
<feature type="compositionally biased region" description="Polar residues" evidence="7">
    <location>
        <begin position="1"/>
        <end position="13"/>
    </location>
</feature>
<dbReference type="Pfam" id="PF00512">
    <property type="entry name" value="HisKA"/>
    <property type="match status" value="1"/>
</dbReference>
<evidence type="ECO:0000256" key="2">
    <source>
        <dbReference type="ARBA" id="ARBA00012438"/>
    </source>
</evidence>
<dbReference type="Pfam" id="PF02518">
    <property type="entry name" value="HATPase_c"/>
    <property type="match status" value="1"/>
</dbReference>
<dbReference type="SMART" id="SM00388">
    <property type="entry name" value="HisKA"/>
    <property type="match status" value="1"/>
</dbReference>
<dbReference type="Pfam" id="PF01627">
    <property type="entry name" value="Hpt"/>
    <property type="match status" value="1"/>
</dbReference>
<dbReference type="FunFam" id="3.30.565.10:FF:000010">
    <property type="entry name" value="Sensor histidine kinase RcsC"/>
    <property type="match status" value="1"/>
</dbReference>
<dbReference type="GO" id="GO:0005886">
    <property type="term" value="C:plasma membrane"/>
    <property type="evidence" value="ECO:0007669"/>
    <property type="project" value="UniProtKB-SubCell"/>
</dbReference>
<evidence type="ECO:0000256" key="3">
    <source>
        <dbReference type="ARBA" id="ARBA00022553"/>
    </source>
</evidence>
<sequence length="901" mass="94134">MNATTAASESGSVGTAPLPPSRGLRARLAARLSNRPDTEHEMSRNRLVFALLIAVYTVVLADAAAGPILAVLGVYFCLAFGVVAHLLARPGISQPRRAVALALDMAFLSAVLHLGGETLALFYFIYLWVILGNGFRFGIPWLRASMAAGLLAFGAVVLSTEFWWNQIHLSIGLWLGMLIVPGYAGTLIRKLEQARRQAEQANEAKTLFLASVSHELRTPLTAIIGMGGLLAETRLEPAQQEMTRTIGSAAKSLLGLIDGILDFSRIEAGDVRVETVEFELLDLLDEVRRLVAVAAAEKGLVLALHVTPRTPLRLRGDRRHLQEILTNLAGNAVKFTAAGSVVLAADLAAPEAGGRLMLRFEVSDTGIGIAPEATERVFESFTQADASILNRFGGTGLGLAICRRLVELHGGRIGVESQPGIGSTFFFTFALEAAEATEAGPPLPGGLRVLLLAGERGTELEDRLAALGVGCRRLGSVAEAVALLRGAARPAADAAEEQRILLLDPRGLGAEPQALATTLHGLAAGGASASGAASGLRIVLVDEAAAQPGAELPRALAVRRDFVTVVPPAPEADTLRRALRIARGAATAAAEAARAAEPLRGPARPLHVLVADDNRVNRRVVERILQSAGHSCQLVSNGEEALDALESGAFDLVVMDLNMPVMDGIEAVKLYRMMALGQRHVPVIGLTADATPEATARCLEAGMDACVIKPVEPQRLLEVIESVSGSRADAAGAEAPPGASAADGTPAAQEAARWDAAAPAVTEIASHPRFRPAGSPLAVDENTLADLEALGGADFLAGLIDDFLAEAEGLVRDLANAVAEGDTARFRQQSHALGSGASNIGARGLGELCRAGQQMRAAEIAARGPSHIQRLQIELERVGRALAPYRSGAVPGEAGGSGQPG</sequence>
<dbReference type="Gene3D" id="3.40.50.2300">
    <property type="match status" value="1"/>
</dbReference>
<dbReference type="EMBL" id="BMKS01000004">
    <property type="protein sequence ID" value="GGG29572.1"/>
    <property type="molecule type" value="Genomic_DNA"/>
</dbReference>
<dbReference type="PROSITE" id="PS50110">
    <property type="entry name" value="RESPONSE_REGULATORY"/>
    <property type="match status" value="1"/>
</dbReference>
<dbReference type="SUPFAM" id="SSF55874">
    <property type="entry name" value="ATPase domain of HSP90 chaperone/DNA topoisomerase II/histidine kinase"/>
    <property type="match status" value="1"/>
</dbReference>
<feature type="modified residue" description="Phosphohistidine" evidence="5">
    <location>
        <position position="831"/>
    </location>
</feature>
<dbReference type="CDD" id="cd00082">
    <property type="entry name" value="HisKA"/>
    <property type="match status" value="1"/>
</dbReference>
<name>A0A8J2ZAD1_9PROT</name>
<proteinExistence type="predicted"/>
<dbReference type="SMART" id="SM00448">
    <property type="entry name" value="REC"/>
    <property type="match status" value="1"/>
</dbReference>
<evidence type="ECO:0000256" key="1">
    <source>
        <dbReference type="ARBA" id="ARBA00000085"/>
    </source>
</evidence>
<dbReference type="InterPro" id="IPR008207">
    <property type="entry name" value="Sig_transdc_His_kin_Hpt_dom"/>
</dbReference>
<gene>
    <name evidence="12" type="ORF">GCM10010964_16800</name>
</gene>
<dbReference type="SUPFAM" id="SSF47226">
    <property type="entry name" value="Histidine-containing phosphotransfer domain, HPT domain"/>
    <property type="match status" value="1"/>
</dbReference>
<keyword evidence="4" id="KW-0902">Two-component regulatory system</keyword>
<keyword evidence="8" id="KW-1133">Transmembrane helix</keyword>
<evidence type="ECO:0000256" key="7">
    <source>
        <dbReference type="SAM" id="MobiDB-lite"/>
    </source>
</evidence>
<dbReference type="PANTHER" id="PTHR45339">
    <property type="entry name" value="HYBRID SIGNAL TRANSDUCTION HISTIDINE KINASE J"/>
    <property type="match status" value="1"/>
</dbReference>
<dbReference type="PRINTS" id="PR00344">
    <property type="entry name" value="BCTRLSENSOR"/>
</dbReference>
<dbReference type="GO" id="GO:0005524">
    <property type="term" value="F:ATP binding"/>
    <property type="evidence" value="ECO:0007669"/>
    <property type="project" value="UniProtKB-KW"/>
</dbReference>
<dbReference type="InterPro" id="IPR003661">
    <property type="entry name" value="HisK_dim/P_dom"/>
</dbReference>
<feature type="transmembrane region" description="Helical" evidence="8">
    <location>
        <begin position="67"/>
        <end position="86"/>
    </location>
</feature>
<dbReference type="InterPro" id="IPR001789">
    <property type="entry name" value="Sig_transdc_resp-reg_receiver"/>
</dbReference>
<evidence type="ECO:0000256" key="5">
    <source>
        <dbReference type="PROSITE-ProRule" id="PRU00110"/>
    </source>
</evidence>
<dbReference type="EC" id="2.7.13.3" evidence="2"/>
<comment type="caution">
    <text evidence="12">The sequence shown here is derived from an EMBL/GenBank/DDBJ whole genome shotgun (WGS) entry which is preliminary data.</text>
</comment>
<dbReference type="Gene3D" id="1.20.120.160">
    <property type="entry name" value="HPT domain"/>
    <property type="match status" value="1"/>
</dbReference>
<dbReference type="GO" id="GO:0000155">
    <property type="term" value="F:phosphorelay sensor kinase activity"/>
    <property type="evidence" value="ECO:0007669"/>
    <property type="project" value="InterPro"/>
</dbReference>
<dbReference type="SUPFAM" id="SSF47384">
    <property type="entry name" value="Homodimeric domain of signal transducing histidine kinase"/>
    <property type="match status" value="1"/>
</dbReference>
<protein>
    <recommendedName>
        <fullName evidence="2">histidine kinase</fullName>
        <ecNumber evidence="2">2.7.13.3</ecNumber>
    </recommendedName>
</protein>
<comment type="catalytic activity">
    <reaction evidence="1">
        <text>ATP + protein L-histidine = ADP + protein N-phospho-L-histidine.</text>
        <dbReference type="EC" id="2.7.13.3"/>
    </reaction>
</comment>
<keyword evidence="8" id="KW-0812">Transmembrane</keyword>
<reference evidence="12 13" key="1">
    <citation type="journal article" date="2014" name="Int. J. Syst. Evol. Microbiol.">
        <title>Complete genome sequence of Corynebacterium casei LMG S-19264T (=DSM 44701T), isolated from a smear-ripened cheese.</title>
        <authorList>
            <consortium name="US DOE Joint Genome Institute (JGI-PGF)"/>
            <person name="Walter F."/>
            <person name="Albersmeier A."/>
            <person name="Kalinowski J."/>
            <person name="Ruckert C."/>
        </authorList>
    </citation>
    <scope>NUCLEOTIDE SEQUENCE [LARGE SCALE GENOMIC DNA]</scope>
    <source>
        <strain evidence="12 13">CGMCC 1.16330</strain>
    </source>
</reference>
<keyword evidence="8" id="KW-0472">Membrane</keyword>
<feature type="transmembrane region" description="Helical" evidence="8">
    <location>
        <begin position="45"/>
        <end position="61"/>
    </location>
</feature>
<dbReference type="Pfam" id="PF00072">
    <property type="entry name" value="Response_reg"/>
    <property type="match status" value="1"/>
</dbReference>
<feature type="transmembrane region" description="Helical" evidence="8">
    <location>
        <begin position="146"/>
        <end position="165"/>
    </location>
</feature>
<dbReference type="InterPro" id="IPR036641">
    <property type="entry name" value="HPT_dom_sf"/>
</dbReference>
<evidence type="ECO:0000259" key="11">
    <source>
        <dbReference type="PROSITE" id="PS50894"/>
    </source>
</evidence>
<dbReference type="InterPro" id="IPR004358">
    <property type="entry name" value="Sig_transdc_His_kin-like_C"/>
</dbReference>
<accession>A0A8J2ZAD1</accession>
<feature type="region of interest" description="Disordered" evidence="7">
    <location>
        <begin position="728"/>
        <end position="753"/>
    </location>
</feature>
<dbReference type="CDD" id="cd16922">
    <property type="entry name" value="HATPase_EvgS-ArcB-TorS-like"/>
    <property type="match status" value="1"/>
</dbReference>
<evidence type="ECO:0000259" key="9">
    <source>
        <dbReference type="PROSITE" id="PS50109"/>
    </source>
</evidence>
<feature type="region of interest" description="Disordered" evidence="7">
    <location>
        <begin position="1"/>
        <end position="21"/>
    </location>
</feature>
<evidence type="ECO:0000256" key="8">
    <source>
        <dbReference type="SAM" id="Phobius"/>
    </source>
</evidence>
<organism evidence="12 13">
    <name type="scientific">Caldovatus sediminis</name>
    <dbReference type="NCBI Taxonomy" id="2041189"/>
    <lineage>
        <taxon>Bacteria</taxon>
        <taxon>Pseudomonadati</taxon>
        <taxon>Pseudomonadota</taxon>
        <taxon>Alphaproteobacteria</taxon>
        <taxon>Acetobacterales</taxon>
        <taxon>Roseomonadaceae</taxon>
        <taxon>Caldovatus</taxon>
    </lineage>
</organism>
<evidence type="ECO:0000256" key="4">
    <source>
        <dbReference type="ARBA" id="ARBA00023012"/>
    </source>
</evidence>
<evidence type="ECO:0000256" key="6">
    <source>
        <dbReference type="PROSITE-ProRule" id="PRU00169"/>
    </source>
</evidence>
<dbReference type="Gene3D" id="3.30.565.10">
    <property type="entry name" value="Histidine kinase-like ATPase, C-terminal domain"/>
    <property type="match status" value="1"/>
</dbReference>
<dbReference type="PROSITE" id="PS50109">
    <property type="entry name" value="HIS_KIN"/>
    <property type="match status" value="1"/>
</dbReference>
<feature type="modified residue" description="4-aspartylphosphate" evidence="6">
    <location>
        <position position="656"/>
    </location>
</feature>
<dbReference type="SUPFAM" id="SSF52172">
    <property type="entry name" value="CheY-like"/>
    <property type="match status" value="1"/>
</dbReference>
<dbReference type="RefSeq" id="WP_188899566.1">
    <property type="nucleotide sequence ID" value="NZ_BMKS01000004.1"/>
</dbReference>
<dbReference type="Proteomes" id="UP000597507">
    <property type="component" value="Unassembled WGS sequence"/>
</dbReference>